<accession>A0ACC6NYJ0</accession>
<dbReference type="Proteomes" id="UP001364695">
    <property type="component" value="Unassembled WGS sequence"/>
</dbReference>
<dbReference type="EMBL" id="JAWDIE010000001">
    <property type="protein sequence ID" value="MEJ7137043.1"/>
    <property type="molecule type" value="Genomic_DNA"/>
</dbReference>
<keyword evidence="2" id="KW-1185">Reference proteome</keyword>
<sequence length="391" mass="41979">MSLGTAYPQISRRTLLGLALASATTALAGCALHRPDSTASGTPERPALPSGWRLLGSSSARPGLVVDGTPVGGLSGLDYNPITGLWWALSDDRSQRAPARLYTFDLALNPHGVAAPQFRQMIALRQPDGRLYPGPSGWQGRARSGPIPDPEGLRLLPGTDLLVWTSEGDIDRGEPPALTLTRRDGRAVDELPLPAELVTMAQGVGPRNNQTLEGLALVPGTRQLWLGMEGALKQDGDLRRFTRYDLDGRRAIAQRAYALSEGPHGFGRAFIGVSELLAWGPHHLLVLERAFSITRGFEVRLVLADTRTGSDTLGQLRLDPRQIQPMRSTVLVDFGQITGAALPRIDNLEGMAWGPTLPTGERTLVLIADDNFLALQQTQCVALVLPAGDPA</sequence>
<proteinExistence type="predicted"/>
<name>A0ACC6NYJ0_9BURK</name>
<protein>
    <submittedName>
        <fullName evidence="1">Esterase-like activity of phytase family protein</fullName>
    </submittedName>
</protein>
<reference evidence="1" key="1">
    <citation type="submission" date="2023-10" db="EMBL/GenBank/DDBJ databases">
        <title>Amphibacter perezi, gen. nov., sp. nov. a novel taxa of the family Comamonadaceae, class Betaproteobacteria isolated from the skin microbiota of Pelophylax perezi from different populations.</title>
        <authorList>
            <person name="Costa S."/>
            <person name="Proenca D.N."/>
            <person name="Lopes I."/>
            <person name="Morais P.V."/>
        </authorList>
    </citation>
    <scope>NUCLEOTIDE SEQUENCE</scope>
    <source>
        <strain evidence="1">SL12-8</strain>
    </source>
</reference>
<organism evidence="1 2">
    <name type="scientific">Amphibiibacter pelophylacis</name>
    <dbReference type="NCBI Taxonomy" id="1799477"/>
    <lineage>
        <taxon>Bacteria</taxon>
        <taxon>Pseudomonadati</taxon>
        <taxon>Pseudomonadota</taxon>
        <taxon>Betaproteobacteria</taxon>
        <taxon>Burkholderiales</taxon>
        <taxon>Sphaerotilaceae</taxon>
        <taxon>Amphibiibacter</taxon>
    </lineage>
</organism>
<evidence type="ECO:0000313" key="2">
    <source>
        <dbReference type="Proteomes" id="UP001364695"/>
    </source>
</evidence>
<evidence type="ECO:0000313" key="1">
    <source>
        <dbReference type="EMBL" id="MEJ7137043.1"/>
    </source>
</evidence>
<gene>
    <name evidence="1" type="ORF">RV045_01180</name>
</gene>
<comment type="caution">
    <text evidence="1">The sequence shown here is derived from an EMBL/GenBank/DDBJ whole genome shotgun (WGS) entry which is preliminary data.</text>
</comment>